<dbReference type="Proteomes" id="UP000007110">
    <property type="component" value="Unassembled WGS sequence"/>
</dbReference>
<dbReference type="OrthoDB" id="10080522at2759"/>
<dbReference type="Gene3D" id="2.120.10.30">
    <property type="entry name" value="TolB, C-terminal domain"/>
    <property type="match status" value="1"/>
</dbReference>
<proteinExistence type="predicted"/>
<evidence type="ECO:0000313" key="4">
    <source>
        <dbReference type="Proteomes" id="UP000007110"/>
    </source>
</evidence>
<dbReference type="KEGG" id="spu:100891688"/>
<keyword evidence="1" id="KW-0175">Coiled coil</keyword>
<feature type="compositionally biased region" description="Basic and acidic residues" evidence="2">
    <location>
        <begin position="41"/>
        <end position="58"/>
    </location>
</feature>
<dbReference type="EnsemblMetazoa" id="XM_003730181">
    <property type="protein sequence ID" value="XP_003730229"/>
    <property type="gene ID" value="LOC100891688"/>
</dbReference>
<dbReference type="AlphaFoldDB" id="A0A7M7GHT8"/>
<accession>A0A7M7GHT8</accession>
<evidence type="ECO:0000256" key="2">
    <source>
        <dbReference type="SAM" id="MobiDB-lite"/>
    </source>
</evidence>
<dbReference type="OMA" id="RCKISKF"/>
<evidence type="ECO:0000256" key="1">
    <source>
        <dbReference type="SAM" id="Coils"/>
    </source>
</evidence>
<feature type="coiled-coil region" evidence="1">
    <location>
        <begin position="76"/>
        <end position="110"/>
    </location>
</feature>
<dbReference type="SUPFAM" id="SSF50969">
    <property type="entry name" value="YVTN repeat-like/Quinoprotein amine dehydrogenase"/>
    <property type="match status" value="1"/>
</dbReference>
<sequence>MTEEKTTRYLSQIGRCSDEGRANFESLVESITSATDEDVESVGKDARAQTSRAKQEADDAIRKISKERDHRIRDIHQKAEQKSKLIRERKESLLAEINRLRESFESSMKERRGRIETQVKMRSGAKASLTAVEETEPCDTLQNIAKDSLDSVRQITASCKKIKFARQQNHSEELVGNLNGVQHSWELARSTPIPTNISYPELLAKSRSISSVIMTNEVRSGLFEINTDTEQARTIVEDAHFDICDCACAYNDTLVVSDYNSKTIHIYDMAGASVKSISIPSARARVAVTKDGLVLVGDELNGKIYFLNPRNGKIIRTLPIEGKKINGIYHMSRGWIVIQTGITTISVYDELGVLRETIQDDAWSELRCAVSRDVIYIMYKKMDDPTTYVGMRCPSGRIEVIVRCKISKFLLSEFIVTSSGNVAINGDNEILVFNQAPGYETVLKRLK</sequence>
<name>A0A7M7GHT8_STRPU</name>
<feature type="region of interest" description="Disordered" evidence="2">
    <location>
        <begin position="35"/>
        <end position="58"/>
    </location>
</feature>
<keyword evidence="4" id="KW-1185">Reference proteome</keyword>
<reference evidence="4" key="1">
    <citation type="submission" date="2015-02" db="EMBL/GenBank/DDBJ databases">
        <title>Genome sequencing for Strongylocentrotus purpuratus.</title>
        <authorList>
            <person name="Murali S."/>
            <person name="Liu Y."/>
            <person name="Vee V."/>
            <person name="English A."/>
            <person name="Wang M."/>
            <person name="Skinner E."/>
            <person name="Han Y."/>
            <person name="Muzny D.M."/>
            <person name="Worley K.C."/>
            <person name="Gibbs R.A."/>
        </authorList>
    </citation>
    <scope>NUCLEOTIDE SEQUENCE</scope>
</reference>
<dbReference type="InterPro" id="IPR011044">
    <property type="entry name" value="Quino_amine_DH_bsu"/>
</dbReference>
<dbReference type="InterPro" id="IPR011042">
    <property type="entry name" value="6-blade_b-propeller_TolB-like"/>
</dbReference>
<reference evidence="3" key="2">
    <citation type="submission" date="2021-01" db="UniProtKB">
        <authorList>
            <consortium name="EnsemblMetazoa"/>
        </authorList>
    </citation>
    <scope>IDENTIFICATION</scope>
</reference>
<dbReference type="RefSeq" id="XP_003730229.1">
    <property type="nucleotide sequence ID" value="XM_003730181.3"/>
</dbReference>
<organism evidence="3 4">
    <name type="scientific">Strongylocentrotus purpuratus</name>
    <name type="common">Purple sea urchin</name>
    <dbReference type="NCBI Taxonomy" id="7668"/>
    <lineage>
        <taxon>Eukaryota</taxon>
        <taxon>Metazoa</taxon>
        <taxon>Echinodermata</taxon>
        <taxon>Eleutherozoa</taxon>
        <taxon>Echinozoa</taxon>
        <taxon>Echinoidea</taxon>
        <taxon>Euechinoidea</taxon>
        <taxon>Echinacea</taxon>
        <taxon>Camarodonta</taxon>
        <taxon>Echinidea</taxon>
        <taxon>Strongylocentrotidae</taxon>
        <taxon>Strongylocentrotus</taxon>
    </lineage>
</organism>
<dbReference type="SMART" id="SM00564">
    <property type="entry name" value="PQQ"/>
    <property type="match status" value="2"/>
</dbReference>
<protein>
    <submittedName>
        <fullName evidence="3">Uncharacterized protein</fullName>
    </submittedName>
</protein>
<dbReference type="InterPro" id="IPR018391">
    <property type="entry name" value="PQQ_b-propeller_rpt"/>
</dbReference>
<evidence type="ECO:0000313" key="3">
    <source>
        <dbReference type="EnsemblMetazoa" id="XP_003730229"/>
    </source>
</evidence>
<dbReference type="GeneID" id="100891688"/>
<dbReference type="InParanoid" id="A0A7M7GHT8"/>